<dbReference type="Proteomes" id="UP000663831">
    <property type="component" value="Unassembled WGS sequence"/>
</dbReference>
<feature type="non-terminal residue" evidence="2">
    <location>
        <position position="1"/>
    </location>
</feature>
<evidence type="ECO:0000256" key="1">
    <source>
        <dbReference type="SAM" id="MobiDB-lite"/>
    </source>
</evidence>
<evidence type="ECO:0000313" key="3">
    <source>
        <dbReference type="Proteomes" id="UP000663831"/>
    </source>
</evidence>
<feature type="compositionally biased region" description="Polar residues" evidence="1">
    <location>
        <begin position="740"/>
        <end position="749"/>
    </location>
</feature>
<comment type="caution">
    <text evidence="2">The sequence shown here is derived from an EMBL/GenBank/DDBJ whole genome shotgun (WGS) entry which is preliminary data.</text>
</comment>
<proteinExistence type="predicted"/>
<reference evidence="2" key="1">
    <citation type="submission" date="2021-01" db="EMBL/GenBank/DDBJ databases">
        <authorList>
            <person name="Kaushik A."/>
        </authorList>
    </citation>
    <scope>NUCLEOTIDE SEQUENCE</scope>
    <source>
        <strain evidence="2">AG3-1AP</strain>
    </source>
</reference>
<accession>A0A8H2WV66</accession>
<feature type="region of interest" description="Disordered" evidence="1">
    <location>
        <begin position="728"/>
        <end position="815"/>
    </location>
</feature>
<protein>
    <submittedName>
        <fullName evidence="2">Uncharacterized protein</fullName>
    </submittedName>
</protein>
<organism evidence="2 3">
    <name type="scientific">Rhizoctonia solani</name>
    <dbReference type="NCBI Taxonomy" id="456999"/>
    <lineage>
        <taxon>Eukaryota</taxon>
        <taxon>Fungi</taxon>
        <taxon>Dikarya</taxon>
        <taxon>Basidiomycota</taxon>
        <taxon>Agaricomycotina</taxon>
        <taxon>Agaricomycetes</taxon>
        <taxon>Cantharellales</taxon>
        <taxon>Ceratobasidiaceae</taxon>
        <taxon>Rhizoctonia</taxon>
    </lineage>
</organism>
<name>A0A8H2WV66_9AGAM</name>
<feature type="region of interest" description="Disordered" evidence="1">
    <location>
        <begin position="123"/>
        <end position="166"/>
    </location>
</feature>
<dbReference type="EMBL" id="CAJMWV010000650">
    <property type="protein sequence ID" value="CAE6409032.1"/>
    <property type="molecule type" value="Genomic_DNA"/>
</dbReference>
<sequence>DRIPPVRRSKLHSKSTKEELPAWLVNALLIKVLIHTQPLSTHNEQIAVGLIWTTKGWAVVMASANMVARLSIPVASTSRRLAGNRMFSSSSCTLVSPKIAQVANASDPKPSVESGSKPTEFLASLQDPSIPETPESKSLYRQSGPKPPRRPGVKPPPTLALPASMLPPPPRIPLPMPLPGKISSEVSEEHEKTYYMYLRSLEIRNEEPTLKDLDALRPSPSTVRAALEGVIGSGRALLPNDHPLYLAIEKLGAQEASVGGGPEAKKTVAAGSNKAKKLEYQALYAATEGVITRSFTVAQLKQFERETRKKKRNGKVELPPEKITSKPRTIHNLMNLRWGMIHPKVVEKYLVKESDPVEKSYQVSPSELFIFLGRDGEDLLQLAKELKMQINVDRESLEPRPLDHPASRPGFVIRAVGTQSKHEKLKKYIENQRDAMTVRIVRLPAGPPLSPSLLQGISRVAGAFVENVDPKFASLHGDESSAVSVSIAARSPRSAYTAERLVQRAAMEAAHRSQLSLFALLKDEKGPASIVDEEQESDYRADLYALYPFDTQGFRVRCVQQMDSAPQHYPNNNLAQLPLTSTTLDLHNYNKDEAFILTGEDLPKTESQATPKVVRHAEKMTARNVRGEVIDLREHILRNNGSEGKRIITATFGHVVFKTGKSTALDPPLPQPVSFNSILEWADKHDRTARAFVPSQVPVAPIPNNVTIIHRLQYRTIEGKHIINVDVELPGNDVEPSPGETDNTPSENNGPADGLELVSATESPAESANEDRHISSEPNKRSALADERDVDSAPPDPLVERAAGSVGGYSHTEGKAETEFTPLPVEITVGTETAFELMLPGSTMDIYVHVSNTASMARSMAPEVLDIYLDGLSKFFTTDIEMPQPDPPQYLNFDGQNYILVKNTSARTGISTFAELPRECTVTSESSLDLENNVPTTFTQLIYRNETSEKGWNDFIGACETLASRPYHRSTELRVSPI</sequence>
<feature type="compositionally biased region" description="Basic and acidic residues" evidence="1">
    <location>
        <begin position="769"/>
        <end position="791"/>
    </location>
</feature>
<dbReference type="AlphaFoldDB" id="A0A8H2WV66"/>
<evidence type="ECO:0000313" key="2">
    <source>
        <dbReference type="EMBL" id="CAE6409032.1"/>
    </source>
</evidence>
<gene>
    <name evidence="2" type="ORF">RDB_LOCUS20580</name>
</gene>
<feature type="compositionally biased region" description="Pro residues" evidence="1">
    <location>
        <begin position="153"/>
        <end position="166"/>
    </location>
</feature>